<evidence type="ECO:0000256" key="1">
    <source>
        <dbReference type="SAM" id="MobiDB-lite"/>
    </source>
</evidence>
<sequence length="95" mass="10768">MWTGIGRANPTTISPAELEKERKYKELEDRIDQFPNQIDRFLASISNMYMGDGKLDNMLHKGMAHKMAQKAELQQDHPMPRPMQSGVRLSPGAKG</sequence>
<dbReference type="AlphaFoldDB" id="A0A9D4JB88"/>
<dbReference type="EMBL" id="JAIWYP010000007">
    <property type="protein sequence ID" value="KAH3801652.1"/>
    <property type="molecule type" value="Genomic_DNA"/>
</dbReference>
<reference evidence="2" key="1">
    <citation type="journal article" date="2019" name="bioRxiv">
        <title>The Genome of the Zebra Mussel, Dreissena polymorpha: A Resource for Invasive Species Research.</title>
        <authorList>
            <person name="McCartney M.A."/>
            <person name="Auch B."/>
            <person name="Kono T."/>
            <person name="Mallez S."/>
            <person name="Zhang Y."/>
            <person name="Obille A."/>
            <person name="Becker A."/>
            <person name="Abrahante J.E."/>
            <person name="Garbe J."/>
            <person name="Badalamenti J.P."/>
            <person name="Herman A."/>
            <person name="Mangelson H."/>
            <person name="Liachko I."/>
            <person name="Sullivan S."/>
            <person name="Sone E.D."/>
            <person name="Koren S."/>
            <person name="Silverstein K.A.T."/>
            <person name="Beckman K.B."/>
            <person name="Gohl D.M."/>
        </authorList>
    </citation>
    <scope>NUCLEOTIDE SEQUENCE</scope>
    <source>
        <strain evidence="2">Duluth1</strain>
        <tissue evidence="2">Whole animal</tissue>
    </source>
</reference>
<reference evidence="2" key="2">
    <citation type="submission" date="2020-11" db="EMBL/GenBank/DDBJ databases">
        <authorList>
            <person name="McCartney M.A."/>
            <person name="Auch B."/>
            <person name="Kono T."/>
            <person name="Mallez S."/>
            <person name="Becker A."/>
            <person name="Gohl D.M."/>
            <person name="Silverstein K.A.T."/>
            <person name="Koren S."/>
            <person name="Bechman K.B."/>
            <person name="Herman A."/>
            <person name="Abrahante J.E."/>
            <person name="Garbe J."/>
        </authorList>
    </citation>
    <scope>NUCLEOTIDE SEQUENCE</scope>
    <source>
        <strain evidence="2">Duluth1</strain>
        <tissue evidence="2">Whole animal</tissue>
    </source>
</reference>
<feature type="region of interest" description="Disordered" evidence="1">
    <location>
        <begin position="67"/>
        <end position="95"/>
    </location>
</feature>
<gene>
    <name evidence="2" type="ORF">DPMN_155310</name>
</gene>
<comment type="caution">
    <text evidence="2">The sequence shown here is derived from an EMBL/GenBank/DDBJ whole genome shotgun (WGS) entry which is preliminary data.</text>
</comment>
<evidence type="ECO:0000313" key="3">
    <source>
        <dbReference type="Proteomes" id="UP000828390"/>
    </source>
</evidence>
<accession>A0A9D4JB88</accession>
<evidence type="ECO:0000313" key="2">
    <source>
        <dbReference type="EMBL" id="KAH3801652.1"/>
    </source>
</evidence>
<keyword evidence="3" id="KW-1185">Reference proteome</keyword>
<organism evidence="2 3">
    <name type="scientific">Dreissena polymorpha</name>
    <name type="common">Zebra mussel</name>
    <name type="synonym">Mytilus polymorpha</name>
    <dbReference type="NCBI Taxonomy" id="45954"/>
    <lineage>
        <taxon>Eukaryota</taxon>
        <taxon>Metazoa</taxon>
        <taxon>Spiralia</taxon>
        <taxon>Lophotrochozoa</taxon>
        <taxon>Mollusca</taxon>
        <taxon>Bivalvia</taxon>
        <taxon>Autobranchia</taxon>
        <taxon>Heteroconchia</taxon>
        <taxon>Euheterodonta</taxon>
        <taxon>Imparidentia</taxon>
        <taxon>Neoheterodontei</taxon>
        <taxon>Myida</taxon>
        <taxon>Dreissenoidea</taxon>
        <taxon>Dreissenidae</taxon>
        <taxon>Dreissena</taxon>
    </lineage>
</organism>
<protein>
    <submittedName>
        <fullName evidence="2">Uncharacterized protein</fullName>
    </submittedName>
</protein>
<name>A0A9D4JB88_DREPO</name>
<proteinExistence type="predicted"/>
<dbReference type="Proteomes" id="UP000828390">
    <property type="component" value="Unassembled WGS sequence"/>
</dbReference>